<dbReference type="GO" id="GO:0000981">
    <property type="term" value="F:DNA-binding transcription factor activity, RNA polymerase II-specific"/>
    <property type="evidence" value="ECO:0007669"/>
    <property type="project" value="TreeGrafter"/>
</dbReference>
<organism evidence="10 11">
    <name type="scientific">Synaphobranchus kaupii</name>
    <name type="common">Kaup's arrowtooth eel</name>
    <dbReference type="NCBI Taxonomy" id="118154"/>
    <lineage>
        <taxon>Eukaryota</taxon>
        <taxon>Metazoa</taxon>
        <taxon>Chordata</taxon>
        <taxon>Craniata</taxon>
        <taxon>Vertebrata</taxon>
        <taxon>Euteleostomi</taxon>
        <taxon>Actinopterygii</taxon>
        <taxon>Neopterygii</taxon>
        <taxon>Teleostei</taxon>
        <taxon>Anguilliformes</taxon>
        <taxon>Synaphobranchidae</taxon>
        <taxon>Synaphobranchus</taxon>
    </lineage>
</organism>
<feature type="domain" description="C2H2-type" evidence="9">
    <location>
        <begin position="72"/>
        <end position="100"/>
    </location>
</feature>
<feature type="domain" description="C2H2-type" evidence="9">
    <location>
        <begin position="143"/>
        <end position="171"/>
    </location>
</feature>
<evidence type="ECO:0000313" key="11">
    <source>
        <dbReference type="Proteomes" id="UP001152622"/>
    </source>
</evidence>
<evidence type="ECO:0000256" key="2">
    <source>
        <dbReference type="ARBA" id="ARBA00022723"/>
    </source>
</evidence>
<evidence type="ECO:0000256" key="4">
    <source>
        <dbReference type="ARBA" id="ARBA00022771"/>
    </source>
</evidence>
<sequence length="485" mass="55398">MPYHQWKRRIKRKEKMDAVPCRGGTVINEQDSSQLAKLEAQVVQQGKCQSPKLQEFALLSSLQLHKHSNATLSCQFCQRVFPCTTSLSTHLLQQHTAVPESQGLEGQPLNYLFNQQDGGPYACAPSLTSLPLAQSPPSPIRPHLCSLCPREFRSQAGLACHQRLRHPVEWKRAQSRFWKEGGDKFPCPFCDKVFCHSPSLSRHHARCHKKVNRKTMTKHRRKSQLFPCRSCDMVFSQTSKLYLHRKEQHRRLEGNGEQMTAGATGKKKRRETHPCHLCSKVFPDPVSHWAHLKTHRGQQKRKQRGKMVCEPDKEQEVAHRRLFQCQQCDKAFRHRCDLNRHLNTHSKIREKSDPVWGPASEIGGGPAGKGERRRVKVDQEHGECQEKGDDGTFPCPSCEEVFSLHSALREHEEVHRSMGGVGRCSVCSHGMDNFRRMGRKVAGFYHCVPCKHAFRTLSVFLQHCQMHLLPCKDKEGGADSSHSDD</sequence>
<dbReference type="PROSITE" id="PS50157">
    <property type="entry name" value="ZINC_FINGER_C2H2_2"/>
    <property type="match status" value="7"/>
</dbReference>
<dbReference type="EMBL" id="JAINUF010000001">
    <property type="protein sequence ID" value="KAJ8380350.1"/>
    <property type="molecule type" value="Genomic_DNA"/>
</dbReference>
<reference evidence="10" key="1">
    <citation type="journal article" date="2023" name="Science">
        <title>Genome structures resolve the early diversification of teleost fishes.</title>
        <authorList>
            <person name="Parey E."/>
            <person name="Louis A."/>
            <person name="Montfort J."/>
            <person name="Bouchez O."/>
            <person name="Roques C."/>
            <person name="Iampietro C."/>
            <person name="Lluch J."/>
            <person name="Castinel A."/>
            <person name="Donnadieu C."/>
            <person name="Desvignes T."/>
            <person name="Floi Bucao C."/>
            <person name="Jouanno E."/>
            <person name="Wen M."/>
            <person name="Mejri S."/>
            <person name="Dirks R."/>
            <person name="Jansen H."/>
            <person name="Henkel C."/>
            <person name="Chen W.J."/>
            <person name="Zahm M."/>
            <person name="Cabau C."/>
            <person name="Klopp C."/>
            <person name="Thompson A.W."/>
            <person name="Robinson-Rechavi M."/>
            <person name="Braasch I."/>
            <person name="Lecointre G."/>
            <person name="Bobe J."/>
            <person name="Postlethwait J.H."/>
            <person name="Berthelot C."/>
            <person name="Roest Crollius H."/>
            <person name="Guiguen Y."/>
        </authorList>
    </citation>
    <scope>NUCLEOTIDE SEQUENCE</scope>
    <source>
        <strain evidence="10">WJC10195</strain>
    </source>
</reference>
<dbReference type="PANTHER" id="PTHR24388:SF54">
    <property type="entry name" value="PROTEIN ESCARGOT"/>
    <property type="match status" value="1"/>
</dbReference>
<dbReference type="Proteomes" id="UP001152622">
    <property type="component" value="Chromosome 1"/>
</dbReference>
<dbReference type="AlphaFoldDB" id="A0A9Q1GB55"/>
<dbReference type="GO" id="GO:0005634">
    <property type="term" value="C:nucleus"/>
    <property type="evidence" value="ECO:0007669"/>
    <property type="project" value="UniProtKB-SubCell"/>
</dbReference>
<dbReference type="InterPro" id="IPR013087">
    <property type="entry name" value="Znf_C2H2_type"/>
</dbReference>
<name>A0A9Q1GB55_SYNKA</name>
<gene>
    <name evidence="10" type="ORF">SKAU_G00011280</name>
</gene>
<evidence type="ECO:0000259" key="9">
    <source>
        <dbReference type="PROSITE" id="PS50157"/>
    </source>
</evidence>
<evidence type="ECO:0000256" key="7">
    <source>
        <dbReference type="PROSITE-ProRule" id="PRU00042"/>
    </source>
</evidence>
<feature type="region of interest" description="Disordered" evidence="8">
    <location>
        <begin position="349"/>
        <end position="388"/>
    </location>
</feature>
<evidence type="ECO:0000256" key="5">
    <source>
        <dbReference type="ARBA" id="ARBA00022833"/>
    </source>
</evidence>
<keyword evidence="3" id="KW-0677">Repeat</keyword>
<dbReference type="Pfam" id="PF00096">
    <property type="entry name" value="zf-C2H2"/>
    <property type="match status" value="1"/>
</dbReference>
<proteinExistence type="predicted"/>
<dbReference type="InterPro" id="IPR050527">
    <property type="entry name" value="Snail/Krueppel_Znf"/>
</dbReference>
<feature type="domain" description="C2H2-type" evidence="9">
    <location>
        <begin position="185"/>
        <end position="208"/>
    </location>
</feature>
<evidence type="ECO:0000256" key="8">
    <source>
        <dbReference type="SAM" id="MobiDB-lite"/>
    </source>
</evidence>
<dbReference type="Gene3D" id="3.30.160.60">
    <property type="entry name" value="Classic Zinc Finger"/>
    <property type="match status" value="3"/>
</dbReference>
<feature type="domain" description="C2H2-type" evidence="9">
    <location>
        <begin position="323"/>
        <end position="350"/>
    </location>
</feature>
<feature type="region of interest" description="Disordered" evidence="8">
    <location>
        <begin position="248"/>
        <end position="269"/>
    </location>
</feature>
<evidence type="ECO:0000256" key="1">
    <source>
        <dbReference type="ARBA" id="ARBA00004123"/>
    </source>
</evidence>
<comment type="subcellular location">
    <subcellularLocation>
        <location evidence="1">Nucleus</location>
    </subcellularLocation>
</comment>
<dbReference type="OrthoDB" id="6359816at2759"/>
<dbReference type="SUPFAM" id="SSF57667">
    <property type="entry name" value="beta-beta-alpha zinc fingers"/>
    <property type="match status" value="3"/>
</dbReference>
<feature type="domain" description="C2H2-type" evidence="9">
    <location>
        <begin position="393"/>
        <end position="415"/>
    </location>
</feature>
<evidence type="ECO:0000313" key="10">
    <source>
        <dbReference type="EMBL" id="KAJ8380350.1"/>
    </source>
</evidence>
<feature type="domain" description="C2H2-type" evidence="9">
    <location>
        <begin position="226"/>
        <end position="254"/>
    </location>
</feature>
<comment type="caution">
    <text evidence="10">The sequence shown here is derived from an EMBL/GenBank/DDBJ whole genome shotgun (WGS) entry which is preliminary data.</text>
</comment>
<keyword evidence="4 7" id="KW-0863">Zinc-finger</keyword>
<keyword evidence="6" id="KW-0539">Nucleus</keyword>
<keyword evidence="11" id="KW-1185">Reference proteome</keyword>
<dbReference type="GO" id="GO:0008270">
    <property type="term" value="F:zinc ion binding"/>
    <property type="evidence" value="ECO:0007669"/>
    <property type="project" value="UniProtKB-KW"/>
</dbReference>
<dbReference type="PROSITE" id="PS00028">
    <property type="entry name" value="ZINC_FINGER_C2H2_1"/>
    <property type="match status" value="8"/>
</dbReference>
<dbReference type="GO" id="GO:0000978">
    <property type="term" value="F:RNA polymerase II cis-regulatory region sequence-specific DNA binding"/>
    <property type="evidence" value="ECO:0007669"/>
    <property type="project" value="TreeGrafter"/>
</dbReference>
<dbReference type="PANTHER" id="PTHR24388">
    <property type="entry name" value="ZINC FINGER PROTEIN"/>
    <property type="match status" value="1"/>
</dbReference>
<dbReference type="SMART" id="SM00355">
    <property type="entry name" value="ZnF_C2H2"/>
    <property type="match status" value="8"/>
</dbReference>
<evidence type="ECO:0000256" key="3">
    <source>
        <dbReference type="ARBA" id="ARBA00022737"/>
    </source>
</evidence>
<protein>
    <recommendedName>
        <fullName evidence="9">C2H2-type domain-containing protein</fullName>
    </recommendedName>
</protein>
<evidence type="ECO:0000256" key="6">
    <source>
        <dbReference type="ARBA" id="ARBA00023242"/>
    </source>
</evidence>
<feature type="domain" description="C2H2-type" evidence="9">
    <location>
        <begin position="273"/>
        <end position="300"/>
    </location>
</feature>
<accession>A0A9Q1GB55</accession>
<dbReference type="FunFam" id="3.30.160.60:FF:000446">
    <property type="entry name" value="Zinc finger protein"/>
    <property type="match status" value="1"/>
</dbReference>
<dbReference type="InterPro" id="IPR036236">
    <property type="entry name" value="Znf_C2H2_sf"/>
</dbReference>
<keyword evidence="2" id="KW-0479">Metal-binding</keyword>
<feature type="compositionally biased region" description="Basic and acidic residues" evidence="8">
    <location>
        <begin position="376"/>
        <end position="388"/>
    </location>
</feature>
<keyword evidence="5" id="KW-0862">Zinc</keyword>